<accession>A0AA36IX81</accession>
<comment type="caution">
    <text evidence="1">The sequence shown here is derived from an EMBL/GenBank/DDBJ whole genome shotgun (WGS) entry which is preliminary data.</text>
</comment>
<dbReference type="Proteomes" id="UP001178507">
    <property type="component" value="Unassembled WGS sequence"/>
</dbReference>
<reference evidence="1" key="1">
    <citation type="submission" date="2023-08" db="EMBL/GenBank/DDBJ databases">
        <authorList>
            <person name="Chen Y."/>
            <person name="Shah S."/>
            <person name="Dougan E. K."/>
            <person name="Thang M."/>
            <person name="Chan C."/>
        </authorList>
    </citation>
    <scope>NUCLEOTIDE SEQUENCE</scope>
</reference>
<dbReference type="AlphaFoldDB" id="A0AA36IX81"/>
<sequence length="284" mass="30660">MRQRLCESSTLYSELPPFELGAPGKSSVRPSAEEVWCSLETQEPPFPPMHLPPKVVARFLEAQLHLGQVTLQEVEPLMPHLAHAAGGPGGRPSTQLAHLLILFLGRGGHAFPWLWRRAVAGAFLEADARTKLDDSAGIKRLMPSSALTPLADCFAQHLELLRPLALASSASGSMLLSGHLRVLSGGLARLWALLGRRSGTLPDSELQEVACAVPRLFEAQDFLEDSGPLSRSALQCARALSGELQRRDMSLSAELRQLLTGNGVQPAQLLEDVKALSIDSIVTH</sequence>
<evidence type="ECO:0000313" key="1">
    <source>
        <dbReference type="EMBL" id="CAJ1395157.1"/>
    </source>
</evidence>
<proteinExistence type="predicted"/>
<dbReference type="EMBL" id="CAUJNA010003068">
    <property type="protein sequence ID" value="CAJ1395157.1"/>
    <property type="molecule type" value="Genomic_DNA"/>
</dbReference>
<name>A0AA36IX81_9DINO</name>
<gene>
    <name evidence="1" type="ORF">EVOR1521_LOCUS19652</name>
</gene>
<protein>
    <submittedName>
        <fullName evidence="1">Uncharacterized protein</fullName>
    </submittedName>
</protein>
<evidence type="ECO:0000313" key="2">
    <source>
        <dbReference type="Proteomes" id="UP001178507"/>
    </source>
</evidence>
<organism evidence="1 2">
    <name type="scientific">Effrenium voratum</name>
    <dbReference type="NCBI Taxonomy" id="2562239"/>
    <lineage>
        <taxon>Eukaryota</taxon>
        <taxon>Sar</taxon>
        <taxon>Alveolata</taxon>
        <taxon>Dinophyceae</taxon>
        <taxon>Suessiales</taxon>
        <taxon>Symbiodiniaceae</taxon>
        <taxon>Effrenium</taxon>
    </lineage>
</organism>
<keyword evidence="2" id="KW-1185">Reference proteome</keyword>